<dbReference type="InterPro" id="IPR002048">
    <property type="entry name" value="EF_hand_dom"/>
</dbReference>
<feature type="compositionally biased region" description="Basic and acidic residues" evidence="6">
    <location>
        <begin position="2374"/>
        <end position="2384"/>
    </location>
</feature>
<proteinExistence type="predicted"/>
<dbReference type="SMART" id="SM00243">
    <property type="entry name" value="GAS2"/>
    <property type="match status" value="1"/>
</dbReference>
<dbReference type="InterPro" id="IPR003108">
    <property type="entry name" value="GAR_dom"/>
</dbReference>
<keyword evidence="5" id="KW-0175">Coiled coil</keyword>
<dbReference type="PANTHER" id="PTHR11915">
    <property type="entry name" value="SPECTRIN/FILAMIN RELATED CYTOSKELETAL PROTEIN"/>
    <property type="match status" value="1"/>
</dbReference>
<dbReference type="InterPro" id="IPR011992">
    <property type="entry name" value="EF-hand-dom_pair"/>
</dbReference>
<dbReference type="EMBL" id="CALNXJ010000090">
    <property type="protein sequence ID" value="CAH3163120.1"/>
    <property type="molecule type" value="Genomic_DNA"/>
</dbReference>
<keyword evidence="10" id="KW-1185">Reference proteome</keyword>
<dbReference type="GO" id="GO:0005886">
    <property type="term" value="C:plasma membrane"/>
    <property type="evidence" value="ECO:0007669"/>
    <property type="project" value="UniProtKB-SubCell"/>
</dbReference>
<dbReference type="GO" id="GO:0005509">
    <property type="term" value="F:calcium ion binding"/>
    <property type="evidence" value="ECO:0007669"/>
    <property type="project" value="InterPro"/>
</dbReference>
<feature type="region of interest" description="Disordered" evidence="6">
    <location>
        <begin position="21"/>
        <end position="44"/>
    </location>
</feature>
<dbReference type="Pfam" id="PF00435">
    <property type="entry name" value="Spectrin"/>
    <property type="match status" value="14"/>
</dbReference>
<feature type="coiled-coil region" evidence="5">
    <location>
        <begin position="167"/>
        <end position="245"/>
    </location>
</feature>
<evidence type="ECO:0000256" key="4">
    <source>
        <dbReference type="ARBA" id="ARBA00023212"/>
    </source>
</evidence>
<protein>
    <submittedName>
        <fullName evidence="9">Uncharacterized protein</fullName>
    </submittedName>
</protein>
<dbReference type="FunFam" id="1.20.58.60:FF:000001">
    <property type="entry name" value="Microtubule-actin cross-linking factor 1"/>
    <property type="match status" value="3"/>
</dbReference>
<dbReference type="PROSITE" id="PS50222">
    <property type="entry name" value="EF_HAND_2"/>
    <property type="match status" value="1"/>
</dbReference>
<feature type="region of interest" description="Disordered" evidence="6">
    <location>
        <begin position="2182"/>
        <end position="2384"/>
    </location>
</feature>
<evidence type="ECO:0000313" key="10">
    <source>
        <dbReference type="Proteomes" id="UP001159428"/>
    </source>
</evidence>
<reference evidence="9 10" key="1">
    <citation type="submission" date="2022-05" db="EMBL/GenBank/DDBJ databases">
        <authorList>
            <consortium name="Genoscope - CEA"/>
            <person name="William W."/>
        </authorList>
    </citation>
    <scope>NUCLEOTIDE SEQUENCE [LARGE SCALE GENOMIC DNA]</scope>
</reference>
<dbReference type="InterPro" id="IPR002017">
    <property type="entry name" value="Spectrin_repeat"/>
</dbReference>
<evidence type="ECO:0000259" key="8">
    <source>
        <dbReference type="PROSITE" id="PS51460"/>
    </source>
</evidence>
<feature type="compositionally biased region" description="Basic and acidic residues" evidence="6">
    <location>
        <begin position="2219"/>
        <end position="2236"/>
    </location>
</feature>
<comment type="subcellular location">
    <subcellularLocation>
        <location evidence="1">Cytoplasm</location>
        <location evidence="1">Cytoskeleton</location>
    </subcellularLocation>
</comment>
<dbReference type="CDD" id="cd00176">
    <property type="entry name" value="SPEC"/>
    <property type="match status" value="9"/>
</dbReference>
<organism evidence="9 10">
    <name type="scientific">Pocillopora meandrina</name>
    <dbReference type="NCBI Taxonomy" id="46732"/>
    <lineage>
        <taxon>Eukaryota</taxon>
        <taxon>Metazoa</taxon>
        <taxon>Cnidaria</taxon>
        <taxon>Anthozoa</taxon>
        <taxon>Hexacorallia</taxon>
        <taxon>Scleractinia</taxon>
        <taxon>Astrocoeniina</taxon>
        <taxon>Pocilloporidae</taxon>
        <taxon>Pocillopora</taxon>
    </lineage>
</organism>
<keyword evidence="4" id="KW-0206">Cytoskeleton</keyword>
<dbReference type="SUPFAM" id="SSF143575">
    <property type="entry name" value="GAS2 domain-like"/>
    <property type="match status" value="1"/>
</dbReference>
<comment type="caution">
    <text evidence="9">The sequence shown here is derived from an EMBL/GenBank/DDBJ whole genome shotgun (WGS) entry which is preliminary data.</text>
</comment>
<gene>
    <name evidence="9" type="ORF">PMEA_00035448</name>
</gene>
<dbReference type="GO" id="GO:0005856">
    <property type="term" value="C:cytoskeleton"/>
    <property type="evidence" value="ECO:0007669"/>
    <property type="project" value="UniProtKB-SubCell"/>
</dbReference>
<dbReference type="PROSITE" id="PS51460">
    <property type="entry name" value="GAR"/>
    <property type="match status" value="1"/>
</dbReference>
<name>A0AAU9Y1H3_9CNID</name>
<keyword evidence="2" id="KW-0963">Cytoplasm</keyword>
<evidence type="ECO:0000256" key="2">
    <source>
        <dbReference type="ARBA" id="ARBA00022490"/>
    </source>
</evidence>
<evidence type="ECO:0000256" key="6">
    <source>
        <dbReference type="SAM" id="MobiDB-lite"/>
    </source>
</evidence>
<dbReference type="SUPFAM" id="SSF47473">
    <property type="entry name" value="EF-hand"/>
    <property type="match status" value="1"/>
</dbReference>
<feature type="compositionally biased region" description="Polar residues" evidence="6">
    <location>
        <begin position="1937"/>
        <end position="1951"/>
    </location>
</feature>
<feature type="compositionally biased region" description="Polar residues" evidence="6">
    <location>
        <begin position="2243"/>
        <end position="2264"/>
    </location>
</feature>
<keyword evidence="3" id="KW-0677">Repeat</keyword>
<feature type="domain" description="GAR" evidence="8">
    <location>
        <begin position="2083"/>
        <end position="2157"/>
    </location>
</feature>
<feature type="coiled-coil region" evidence="5">
    <location>
        <begin position="1368"/>
        <end position="1433"/>
    </location>
</feature>
<feature type="compositionally biased region" description="Polar residues" evidence="6">
    <location>
        <begin position="2276"/>
        <end position="2293"/>
    </location>
</feature>
<dbReference type="Gene3D" id="1.20.58.60">
    <property type="match status" value="16"/>
</dbReference>
<evidence type="ECO:0000256" key="5">
    <source>
        <dbReference type="SAM" id="Coils"/>
    </source>
</evidence>
<dbReference type="InterPro" id="IPR036534">
    <property type="entry name" value="GAR_dom_sf"/>
</dbReference>
<dbReference type="Pfam" id="PF02187">
    <property type="entry name" value="GAS2"/>
    <property type="match status" value="1"/>
</dbReference>
<accession>A0AAU9Y1H3</accession>
<feature type="compositionally biased region" description="Low complexity" evidence="6">
    <location>
        <begin position="1888"/>
        <end position="1904"/>
    </location>
</feature>
<feature type="compositionally biased region" description="Basic and acidic residues" evidence="6">
    <location>
        <begin position="1870"/>
        <end position="1880"/>
    </location>
</feature>
<dbReference type="Gene3D" id="1.10.238.10">
    <property type="entry name" value="EF-hand"/>
    <property type="match status" value="1"/>
</dbReference>
<dbReference type="InterPro" id="IPR018159">
    <property type="entry name" value="Spectrin/alpha-actinin"/>
</dbReference>
<feature type="coiled-coil region" evidence="5">
    <location>
        <begin position="485"/>
        <end position="554"/>
    </location>
</feature>
<dbReference type="Proteomes" id="UP001159428">
    <property type="component" value="Unassembled WGS sequence"/>
</dbReference>
<feature type="domain" description="EF-hand" evidence="7">
    <location>
        <begin position="2012"/>
        <end position="2047"/>
    </location>
</feature>
<feature type="region of interest" description="Disordered" evidence="6">
    <location>
        <begin position="1870"/>
        <end position="1951"/>
    </location>
</feature>
<dbReference type="GO" id="GO:0008017">
    <property type="term" value="F:microtubule binding"/>
    <property type="evidence" value="ECO:0007669"/>
    <property type="project" value="InterPro"/>
</dbReference>
<dbReference type="SUPFAM" id="SSF46966">
    <property type="entry name" value="Spectrin repeat"/>
    <property type="match status" value="16"/>
</dbReference>
<dbReference type="Gene3D" id="3.30.920.20">
    <property type="entry name" value="Gas2-like domain"/>
    <property type="match status" value="1"/>
</dbReference>
<evidence type="ECO:0000256" key="3">
    <source>
        <dbReference type="ARBA" id="ARBA00022737"/>
    </source>
</evidence>
<feature type="coiled-coil region" evidence="5">
    <location>
        <begin position="403"/>
        <end position="430"/>
    </location>
</feature>
<feature type="compositionally biased region" description="Low complexity" evidence="6">
    <location>
        <begin position="2355"/>
        <end position="2367"/>
    </location>
</feature>
<sequence length="2384" mass="269091">MKKHIQDLGSLKKQVEELKPDVQSALEAGNSIQEGNPSADTTAVESDNNNLQEHYAALEDKMASAIENNKKILEDLEEYWEQQDKVVEQVKETGDKLGENKPAVMDVEKLKEQLEKAKLLKAGVEDLKPDVDTVNKQAQDLITAGLGLDSAVVKQMSDTDKQWNDVKDAAADQQAEIEKALQEVEELQEALQRADQAMTESEEKVKQLPPVGADVDTINQQLEGIKDLQKEIDGIQEQLAAINDLKSKMAVAYPDADTSDIDTAISNLNQRLVALNQDLGNRQSKLESALLACGKFQDALQSLLDWLAESRELIENQGPIAAADPNVMKAQMQEQKLFTRMIADRAPAVKSLQETGEEVLKSADEETKARIEEGLENVTRQWEELNNMTDTRKNALDAAMEAAVSFDALLNDANKKITAAEEELQAQQLGQKVEPASILEEAKTLQALCEQIDVLESPVQEATQAGEELISHCTDDDKNLVRDKTDKLSQRYQTLRNQADEKRKEAEDAAKLSEDFFNAKDQLMAWCDETARKLEDAKGESENVQQEKLQEIQKALSAKEPDLSSCKELGDDLKKYLVQEEKPKVDQAQSEVDEKWRSLQADVDELAKKLFSSQARVDSYQLEVNELKAWLTDTEGKLTNLEPVGVEPEQVKQQLGTQAALNADVAAHEKPVKSVCENGEALIPALKDEEQQAIKDDLESIKTRYQSVKNDTSVRQAALVEALLLSQQFRDIHKEVVTWLDRCEENFRKLDDESVAELQQERIKSIQEGITALKVLIGNLEETGSDLVKLSGPGEASTSIEQKVAACVERYERLQLQTEERGIKIGMTLAQEEEVQTRLDELQTLLEKRKEEFGSLKPISVRPDVIREQIEELKVLQSEFDPEKEMVEEIRPLATAVVNANPDSKTSLLMKDKMNKVSTLASDTQTMYDDRLKSLELTLDAGDKFWTGLDEIKHILKDVQDHQDSEEPPAAELEVLEEQIHDHQELRTELDAHSEAVNVLCETSPVLVAHCSPGDKMLVQTELSKVTKQWADIEKTWNKREADMAEVKETATQYHNTHDPLLAKLTNLEQRLAEQPPVGTELDIVKEQLKEQKDFHKELTPLQSDVTAVNQKGTILSEQCRPEDADLIAAQLEDLNTRWDDLCLHSGERQQTIESALLQLGQFQLALEELLVWVKQTNATLDEQLARDVQGDVKFIEVEKAKHKILYNDILAHEPSVESVTRAASSLLTENGDSKLDSGSLQMKMTELQDGWQEVLDKAARLDAHLAAALSASHDVMDQMKELRTWLNEGRDFLDSRRQIGGRPESARNQLTKHKDFLDVLEKRKETYQRITEAVQAMIKNSDPTTAASLQRQSDELTEAWEQVSTKADEEGRKLDDALKNAVELEKQITDMDSWLTQVHDQIVSFDNVSCILDILEKQRQEYKDLKEDIDAHRDPFKQLKVLAFKITDVCLQEDVTYIDDTIRDLDARWKELTGLSSGRKKDLDENYKLSHKFFKGAEELLNMLDEAERSLKDEEPIGVDPAHLRSQLKKHKEFQSMLGANQTSMDGIIKTGKVLMEKSPGDDAIIIEGKIADLKARWDAICALSVERQQKLEEALLFTGMFQDALQSLLDWLSAVEPSLSTETAVMGDPETVQILIDNHKTFQRELGRRQANYDSVMNTGRTMINENKVEDPHKLEERLDDLRMRWEAISALSNTKQDRLDNALVLAKEFDTAVKTELRILKDFEDTLRGLGPIADDLETIADQLNEHKVFHEDLMAEEVNVQSAIKKGQVIARFCHPSALPIIQQWIARLKKRWDEVRKWSVQRLTRLEEEQSKLTEEQSMMEELLQWIGEKEEILIEKENEPIPDDDYEQVMTLLEDHKGFQEEMAKKRPTYDRLTKSVKRRGSVAPTAVSAAPVQAQTTPDKQGRRGSRIPKLTSSPSPSFTRERSREKLTLVTSPGSSFTRSGSTTLDKNHPALLHLSKRWQHLWLLSMERLRRLQEKLERIAIRRASAKFDFNEWKSRFNKWLRDSKSRVLDIFRRMDQDRDGKLTREQFISGVLSTSFPTERWEMEIVASKFERDGLIDYKEFVNSLKDKKPTKKPEKPKTEEQQIQSEIERLCRKCGVTFVKVAENKYRFGDSQKMRLVRILRSTVMVRVGGGWETLEEFLLKNEPSKATGRTNVELREQLSRPEGVTQTMGAFTSKRHSEQKSTVVTEKPPTGLGRKPRLDVPSSGYGLRREKSGELRPRREKSGELRPPSGPTKQRSGTNLKGTAEKSPSTKRPSGVSRVRKSDSQTSLGSTGSLEDSSEGTSPRVSSGIPSSPSSTSSRGSPDRPGSAASKSATKSTGMARTGSRENVRGSRESLHKAKEGTTKSSGMTKSTTRSPGTTKLKNGEEKKGPKK</sequence>
<feature type="compositionally biased region" description="Basic and acidic residues" evidence="6">
    <location>
        <begin position="2335"/>
        <end position="2354"/>
    </location>
</feature>
<evidence type="ECO:0000259" key="7">
    <source>
        <dbReference type="PROSITE" id="PS50222"/>
    </source>
</evidence>
<dbReference type="SMART" id="SM00150">
    <property type="entry name" value="SPEC"/>
    <property type="match status" value="17"/>
</dbReference>
<evidence type="ECO:0000256" key="1">
    <source>
        <dbReference type="ARBA" id="ARBA00004245"/>
    </source>
</evidence>
<feature type="compositionally biased region" description="Low complexity" evidence="6">
    <location>
        <begin position="2294"/>
        <end position="2329"/>
    </location>
</feature>
<evidence type="ECO:0000313" key="9">
    <source>
        <dbReference type="EMBL" id="CAH3163120.1"/>
    </source>
</evidence>
<feature type="compositionally biased region" description="Polar residues" evidence="6">
    <location>
        <begin position="30"/>
        <end position="44"/>
    </location>
</feature>